<feature type="compositionally biased region" description="Polar residues" evidence="3">
    <location>
        <begin position="403"/>
        <end position="413"/>
    </location>
</feature>
<feature type="domain" description="GAG-pre-integrase" evidence="5">
    <location>
        <begin position="228"/>
        <end position="287"/>
    </location>
</feature>
<organism evidence="6 7">
    <name type="scientific">Miscanthus lutarioriparius</name>
    <dbReference type="NCBI Taxonomy" id="422564"/>
    <lineage>
        <taxon>Eukaryota</taxon>
        <taxon>Viridiplantae</taxon>
        <taxon>Streptophyta</taxon>
        <taxon>Embryophyta</taxon>
        <taxon>Tracheophyta</taxon>
        <taxon>Spermatophyta</taxon>
        <taxon>Magnoliopsida</taxon>
        <taxon>Liliopsida</taxon>
        <taxon>Poales</taxon>
        <taxon>Poaceae</taxon>
        <taxon>PACMAD clade</taxon>
        <taxon>Panicoideae</taxon>
        <taxon>Andropogonodae</taxon>
        <taxon>Andropogoneae</taxon>
        <taxon>Saccharinae</taxon>
        <taxon>Miscanthus</taxon>
    </lineage>
</organism>
<proteinExistence type="predicted"/>
<evidence type="ECO:0000259" key="5">
    <source>
        <dbReference type="Pfam" id="PF13976"/>
    </source>
</evidence>
<feature type="domain" description="Reverse transcriptase Ty1/copia-type" evidence="4">
    <location>
        <begin position="506"/>
        <end position="560"/>
    </location>
</feature>
<dbReference type="GO" id="GO:0003676">
    <property type="term" value="F:nucleic acid binding"/>
    <property type="evidence" value="ECO:0007669"/>
    <property type="project" value="InterPro"/>
</dbReference>
<name>A0A811RKA0_9POAL</name>
<dbReference type="OrthoDB" id="1745225at2759"/>
<dbReference type="InterPro" id="IPR025724">
    <property type="entry name" value="GAG-pre-integrase_dom"/>
</dbReference>
<dbReference type="InterPro" id="IPR036397">
    <property type="entry name" value="RNaseH_sf"/>
</dbReference>
<evidence type="ECO:0000259" key="4">
    <source>
        <dbReference type="Pfam" id="PF07727"/>
    </source>
</evidence>
<dbReference type="InterPro" id="IPR013103">
    <property type="entry name" value="RVT_2"/>
</dbReference>
<evidence type="ECO:0000313" key="6">
    <source>
        <dbReference type="EMBL" id="CAD6270849.1"/>
    </source>
</evidence>
<dbReference type="SUPFAM" id="SSF53098">
    <property type="entry name" value="Ribonuclease H-like"/>
    <property type="match status" value="1"/>
</dbReference>
<protein>
    <recommendedName>
        <fullName evidence="8">GAG-pre-integrase domain-containing protein</fullName>
    </recommendedName>
</protein>
<sequence length="620" mass="69228">MEALNRVLKRSGGVLPFLQAAIDVAHHRSGLFRDPSAVSKVTSMAAAIRAWVEAEKRAAREAERKAPAAEEPESLVEKDCICMVVDKKQVTVAEQGAELEATTAELEGRSLKLHEQLKELEAMQSSEVEQKHIALVTEVATLQSTFNANWILDSGASRHVTGTLDEFASYNSFPPALNLVSISALVDQMDCRVTLDRENCLIEDRKTGMMLGSGIRRNGLWFLDRRIDNSTCTALAISTSEEETKVILQHCRLGHMSFDTMSRAFPDIMSKVDKKKLVCDACEFGKHMRASYISKGLRSTLPFILVHSDVWTSPVVSISGMKYFVTFIDCYSRMTWVYLMRHKNEVLKDFCACVKNQFNTQGENEASHTREGDHQPRKLEIVIGTIPRPMDDPNLTSVEEGENSTVQSGPIQEQSRRMEEIVGGLTPTQPNGTGMGLQNRVISKVYTRRKFRSQQENTELIQTPTSELCPSAPVRESGQKIIDVSSTSEIDVENSSDALPIALRKGRKITVLAVYVDDIIITGDEETKIKCLKGNLSRECEVKDLGQLKYFLGIEIARNPKGKGRLLLIPARKLGILSKRVMWSTRDWKQMLVKYSESLWSPHPTAGVLQSPDHNTCVTL</sequence>
<evidence type="ECO:0000313" key="7">
    <source>
        <dbReference type="Proteomes" id="UP000604825"/>
    </source>
</evidence>
<dbReference type="AlphaFoldDB" id="A0A811RKA0"/>
<evidence type="ECO:0000256" key="3">
    <source>
        <dbReference type="SAM" id="MobiDB-lite"/>
    </source>
</evidence>
<dbReference type="EMBL" id="CAJGYO010000015">
    <property type="protein sequence ID" value="CAD6270849.1"/>
    <property type="molecule type" value="Genomic_DNA"/>
</dbReference>
<keyword evidence="7" id="KW-1185">Reference proteome</keyword>
<reference evidence="6" key="1">
    <citation type="submission" date="2020-10" db="EMBL/GenBank/DDBJ databases">
        <authorList>
            <person name="Han B."/>
            <person name="Lu T."/>
            <person name="Zhao Q."/>
            <person name="Huang X."/>
            <person name="Zhao Y."/>
        </authorList>
    </citation>
    <scope>NUCLEOTIDE SEQUENCE</scope>
</reference>
<gene>
    <name evidence="6" type="ORF">NCGR_LOCUS54139</name>
</gene>
<dbReference type="Pfam" id="PF07727">
    <property type="entry name" value="RVT_2"/>
    <property type="match status" value="1"/>
</dbReference>
<dbReference type="Gene3D" id="3.30.420.10">
    <property type="entry name" value="Ribonuclease H-like superfamily/Ribonuclease H"/>
    <property type="match status" value="1"/>
</dbReference>
<dbReference type="GO" id="GO:0016787">
    <property type="term" value="F:hydrolase activity"/>
    <property type="evidence" value="ECO:0007669"/>
    <property type="project" value="UniProtKB-KW"/>
</dbReference>
<accession>A0A811RKA0</accession>
<dbReference type="Pfam" id="PF13976">
    <property type="entry name" value="gag_pre-integrs"/>
    <property type="match status" value="1"/>
</dbReference>
<dbReference type="PANTHER" id="PTHR42648:SF28">
    <property type="entry name" value="TRANSPOSON-ENCODED PROTEIN WITH RIBONUCLEASE H-LIKE AND RETROVIRUS ZINC FINGER-LIKE DOMAINS"/>
    <property type="match status" value="1"/>
</dbReference>
<feature type="region of interest" description="Disordered" evidence="3">
    <location>
        <begin position="390"/>
        <end position="413"/>
    </location>
</feature>
<evidence type="ECO:0000256" key="2">
    <source>
        <dbReference type="ARBA" id="ARBA00022801"/>
    </source>
</evidence>
<keyword evidence="2" id="KW-0378">Hydrolase</keyword>
<keyword evidence="1" id="KW-0479">Metal-binding</keyword>
<dbReference type="InterPro" id="IPR012337">
    <property type="entry name" value="RNaseH-like_sf"/>
</dbReference>
<dbReference type="PANTHER" id="PTHR42648">
    <property type="entry name" value="TRANSPOSASE, PUTATIVE-RELATED"/>
    <property type="match status" value="1"/>
</dbReference>
<evidence type="ECO:0008006" key="8">
    <source>
        <dbReference type="Google" id="ProtNLM"/>
    </source>
</evidence>
<dbReference type="Proteomes" id="UP000604825">
    <property type="component" value="Unassembled WGS sequence"/>
</dbReference>
<dbReference type="InterPro" id="IPR039537">
    <property type="entry name" value="Retrotran_Ty1/copia-like"/>
</dbReference>
<comment type="caution">
    <text evidence="6">The sequence shown here is derived from an EMBL/GenBank/DDBJ whole genome shotgun (WGS) entry which is preliminary data.</text>
</comment>
<dbReference type="GO" id="GO:0046872">
    <property type="term" value="F:metal ion binding"/>
    <property type="evidence" value="ECO:0007669"/>
    <property type="project" value="UniProtKB-KW"/>
</dbReference>
<evidence type="ECO:0000256" key="1">
    <source>
        <dbReference type="ARBA" id="ARBA00022723"/>
    </source>
</evidence>